<comment type="caution">
    <text evidence="2">The sequence shown here is derived from an EMBL/GenBank/DDBJ whole genome shotgun (WGS) entry which is preliminary data.</text>
</comment>
<reference evidence="3" key="2">
    <citation type="submission" date="2019-10" db="EMBL/GenBank/DDBJ databases">
        <title>Conservation and host-specific expression of non-tandemly repeated heterogenous ribosome RNA gene in arbuscular mycorrhizal fungi.</title>
        <authorList>
            <person name="Maeda T."/>
            <person name="Kobayashi Y."/>
            <person name="Nakagawa T."/>
            <person name="Ezawa T."/>
            <person name="Yamaguchi K."/>
            <person name="Bino T."/>
            <person name="Nishimoto Y."/>
            <person name="Shigenobu S."/>
            <person name="Kawaguchi M."/>
        </authorList>
    </citation>
    <scope>NUCLEOTIDE SEQUENCE</scope>
    <source>
        <strain evidence="3">HR1</strain>
    </source>
</reference>
<dbReference type="EMBL" id="BEXD01000812">
    <property type="protein sequence ID" value="GBB90351.1"/>
    <property type="molecule type" value="Genomic_DNA"/>
</dbReference>
<dbReference type="Proteomes" id="UP000615446">
    <property type="component" value="Unassembled WGS sequence"/>
</dbReference>
<dbReference type="EMBL" id="BLAL01000005">
    <property type="protein sequence ID" value="GES73154.1"/>
    <property type="molecule type" value="Genomic_DNA"/>
</dbReference>
<gene>
    <name evidence="3" type="ORF">RCL2_000069500</name>
    <name evidence="2" type="ORF">RclHR1_17290004</name>
</gene>
<keyword evidence="1" id="KW-0732">Signal</keyword>
<accession>A0A2Z6R070</accession>
<feature type="signal peptide" evidence="1">
    <location>
        <begin position="1"/>
        <end position="20"/>
    </location>
</feature>
<evidence type="ECO:0000313" key="4">
    <source>
        <dbReference type="Proteomes" id="UP000247702"/>
    </source>
</evidence>
<keyword evidence="4" id="KW-1185">Reference proteome</keyword>
<feature type="chain" id="PRO_5036060095" evidence="1">
    <location>
        <begin position="21"/>
        <end position="126"/>
    </location>
</feature>
<evidence type="ECO:0000313" key="2">
    <source>
        <dbReference type="EMBL" id="GBB90351.1"/>
    </source>
</evidence>
<sequence>MKHLIFTIIFFATTLLTVNALALSQCSGNYPNPVNVSSLPDPPVAGQYVDAFISMMAYTTVEVSAYDDIQVSKSDLMSSFTFQLDICNDNYVNNCTISNYYLYNNTFLVINESLAAYIKARLYKSR</sequence>
<dbReference type="Proteomes" id="UP000247702">
    <property type="component" value="Unassembled WGS sequence"/>
</dbReference>
<dbReference type="AlphaFoldDB" id="A0A2Z6R070"/>
<name>A0A2Z6R070_9GLOM</name>
<proteinExistence type="predicted"/>
<organism evidence="2 4">
    <name type="scientific">Rhizophagus clarus</name>
    <dbReference type="NCBI Taxonomy" id="94130"/>
    <lineage>
        <taxon>Eukaryota</taxon>
        <taxon>Fungi</taxon>
        <taxon>Fungi incertae sedis</taxon>
        <taxon>Mucoromycota</taxon>
        <taxon>Glomeromycotina</taxon>
        <taxon>Glomeromycetes</taxon>
        <taxon>Glomerales</taxon>
        <taxon>Glomeraceae</taxon>
        <taxon>Rhizophagus</taxon>
    </lineage>
</organism>
<evidence type="ECO:0000256" key="1">
    <source>
        <dbReference type="SAM" id="SignalP"/>
    </source>
</evidence>
<evidence type="ECO:0000313" key="3">
    <source>
        <dbReference type="EMBL" id="GES73154.1"/>
    </source>
</evidence>
<reference evidence="2 4" key="1">
    <citation type="submission" date="2017-11" db="EMBL/GenBank/DDBJ databases">
        <title>The genome of Rhizophagus clarus HR1 reveals common genetic basis of auxotrophy among arbuscular mycorrhizal fungi.</title>
        <authorList>
            <person name="Kobayashi Y."/>
        </authorList>
    </citation>
    <scope>NUCLEOTIDE SEQUENCE [LARGE SCALE GENOMIC DNA]</scope>
    <source>
        <strain evidence="2 4">HR1</strain>
    </source>
</reference>
<protein>
    <submittedName>
        <fullName evidence="2">Uncharacterized protein</fullName>
    </submittedName>
</protein>